<dbReference type="InterPro" id="IPR004305">
    <property type="entry name" value="Thiaminase-2/PQQC"/>
</dbReference>
<dbReference type="GO" id="GO:0009229">
    <property type="term" value="P:thiamine diphosphate biosynthetic process"/>
    <property type="evidence" value="ECO:0007669"/>
    <property type="project" value="UniProtKB-UniPathway"/>
</dbReference>
<keyword evidence="7" id="KW-1185">Reference proteome</keyword>
<evidence type="ECO:0000259" key="5">
    <source>
        <dbReference type="Pfam" id="PF03070"/>
    </source>
</evidence>
<keyword evidence="2" id="KW-0378">Hydrolase</keyword>
<comment type="catalytic activity">
    <reaction evidence="2">
        <text>thiamine + H2O = 5-(2-hydroxyethyl)-4-methylthiazole + 4-amino-5-hydroxymethyl-2-methylpyrimidine + H(+)</text>
        <dbReference type="Rhea" id="RHEA:17509"/>
        <dbReference type="ChEBI" id="CHEBI:15377"/>
        <dbReference type="ChEBI" id="CHEBI:15378"/>
        <dbReference type="ChEBI" id="CHEBI:16892"/>
        <dbReference type="ChEBI" id="CHEBI:17957"/>
        <dbReference type="ChEBI" id="CHEBI:18385"/>
        <dbReference type="EC" id="3.5.99.2"/>
    </reaction>
</comment>
<reference evidence="6 7" key="1">
    <citation type="submission" date="2016-06" db="EMBL/GenBank/DDBJ databases">
        <authorList>
            <person name="Olsen C.W."/>
            <person name="Carey S."/>
            <person name="Hinshaw L."/>
            <person name="Karasin A.I."/>
        </authorList>
    </citation>
    <scope>NUCLEOTIDE SEQUENCE [LARGE SCALE GENOMIC DNA]</scope>
    <source>
        <strain evidence="6 7">LZ-22</strain>
    </source>
</reference>
<dbReference type="PANTHER" id="PTHR43198:SF2">
    <property type="entry name" value="SI:CH1073-67J19.1-RELATED"/>
    <property type="match status" value="1"/>
</dbReference>
<feature type="binding site" evidence="4">
    <location>
        <position position="142"/>
    </location>
    <ligand>
        <name>substrate</name>
    </ligand>
</feature>
<dbReference type="SUPFAM" id="SSF48613">
    <property type="entry name" value="Heme oxygenase-like"/>
    <property type="match status" value="1"/>
</dbReference>
<dbReference type="CDD" id="cd19358">
    <property type="entry name" value="TenA_E_Spr0628-like"/>
    <property type="match status" value="1"/>
</dbReference>
<keyword evidence="2" id="KW-0784">Thiamine biosynthesis</keyword>
<protein>
    <recommendedName>
        <fullName evidence="2">Aminopyrimidine aminohydrolase</fullName>
        <ecNumber evidence="2">3.5.99.2</ecNumber>
    </recommendedName>
</protein>
<sequence length="251" mass="29069">MSTDATTDFTRRLREDCLDCWGAVTDHPFVTDLFAGTLDDVALVHYLVQDYQFFDPFIRLLGEAVATAPTAPARLRLSRQLGMLATDENGYFERAFDTFDVELDDRLHPPLCRETVDLLDLIFEAIETHSWPHVLSVLVVLEWIYLDWAESPERTPASERAEHLEWIDLHRGHEFRDWVRFLRQQLDAAEPEDLAAAERCQDMFRRAVEAEYAFFDAAYHATGPCQETPRRQVPDDLTAHLDDAFHPPYED</sequence>
<gene>
    <name evidence="6" type="ORF">GA0111570_10780</name>
</gene>
<dbReference type="InterPro" id="IPR016084">
    <property type="entry name" value="Haem_Oase-like_multi-hlx"/>
</dbReference>
<evidence type="ECO:0000256" key="1">
    <source>
        <dbReference type="ARBA" id="ARBA00004948"/>
    </source>
</evidence>
<dbReference type="RefSeq" id="WP_092611218.1">
    <property type="nucleotide sequence ID" value="NZ_FMYF01000007.1"/>
</dbReference>
<feature type="binding site" evidence="4">
    <location>
        <position position="88"/>
    </location>
    <ligand>
        <name>substrate</name>
    </ligand>
</feature>
<dbReference type="EC" id="3.5.99.2" evidence="2"/>
<dbReference type="Gene3D" id="1.20.910.10">
    <property type="entry name" value="Heme oxygenase-like"/>
    <property type="match status" value="1"/>
</dbReference>
<dbReference type="STRING" id="1577474.GA0111570_10780"/>
<dbReference type="AlphaFoldDB" id="A0A1G6H7A0"/>
<dbReference type="InterPro" id="IPR026285">
    <property type="entry name" value="TenA_E"/>
</dbReference>
<dbReference type="UniPathway" id="UPA00060"/>
<evidence type="ECO:0000313" key="7">
    <source>
        <dbReference type="Proteomes" id="UP000199086"/>
    </source>
</evidence>
<comment type="catalytic activity">
    <reaction evidence="2">
        <text>4-amino-5-aminomethyl-2-methylpyrimidine + H2O = 4-amino-5-hydroxymethyl-2-methylpyrimidine + NH4(+)</text>
        <dbReference type="Rhea" id="RHEA:31799"/>
        <dbReference type="ChEBI" id="CHEBI:15377"/>
        <dbReference type="ChEBI" id="CHEBI:16892"/>
        <dbReference type="ChEBI" id="CHEBI:28938"/>
        <dbReference type="ChEBI" id="CHEBI:63416"/>
        <dbReference type="EC" id="3.5.99.2"/>
    </reaction>
</comment>
<dbReference type="InterPro" id="IPR050967">
    <property type="entry name" value="Thiamine_Salvage_TenA"/>
</dbReference>
<dbReference type="Pfam" id="PF03070">
    <property type="entry name" value="TENA_THI-4"/>
    <property type="match status" value="1"/>
</dbReference>
<dbReference type="OrthoDB" id="3711545at2"/>
<dbReference type="PANTHER" id="PTHR43198">
    <property type="entry name" value="BIFUNCTIONAL TH2 PROTEIN"/>
    <property type="match status" value="1"/>
</dbReference>
<dbReference type="PIRSF" id="PIRSF003170">
    <property type="entry name" value="Pet18p"/>
    <property type="match status" value="1"/>
</dbReference>
<feature type="domain" description="Thiaminase-2/PQQC" evidence="5">
    <location>
        <begin position="20"/>
        <end position="220"/>
    </location>
</feature>
<feature type="binding site" evidence="4">
    <location>
        <position position="50"/>
    </location>
    <ligand>
        <name>substrate</name>
    </ligand>
</feature>
<dbReference type="EMBL" id="FMYF01000007">
    <property type="protein sequence ID" value="SDB90159.1"/>
    <property type="molecule type" value="Genomic_DNA"/>
</dbReference>
<comment type="function">
    <text evidence="2">Catalyzes an amino-pyrimidine hydrolysis reaction at the C5' of the pyrimidine moiety of thiamine compounds, a reaction that is part of a thiamine salvage pathway. Thus, catalyzes the conversion of 4-amino-5-aminomethyl-2-methylpyrimidine to 4-amino-5-hydroxymethyl-2-methylpyrimidine (HMP).</text>
</comment>
<dbReference type="GO" id="GO:0050334">
    <property type="term" value="F:thiaminase activity"/>
    <property type="evidence" value="ECO:0007669"/>
    <property type="project" value="UniProtKB-UniRule"/>
</dbReference>
<name>A0A1G6H7A0_9ACTN</name>
<dbReference type="GO" id="GO:0005829">
    <property type="term" value="C:cytosol"/>
    <property type="evidence" value="ECO:0007669"/>
    <property type="project" value="TreeGrafter"/>
</dbReference>
<dbReference type="GO" id="GO:0009228">
    <property type="term" value="P:thiamine biosynthetic process"/>
    <property type="evidence" value="ECO:0007669"/>
    <property type="project" value="UniProtKB-KW"/>
</dbReference>
<evidence type="ECO:0000313" key="6">
    <source>
        <dbReference type="EMBL" id="SDB90159.1"/>
    </source>
</evidence>
<proteinExistence type="inferred from homology"/>
<accession>A0A1G6H7A0</accession>
<comment type="pathway">
    <text evidence="1 2">Cofactor biosynthesis; thiamine diphosphate biosynthesis.</text>
</comment>
<evidence type="ECO:0000256" key="2">
    <source>
        <dbReference type="PIRNR" id="PIRNR003170"/>
    </source>
</evidence>
<evidence type="ECO:0000256" key="4">
    <source>
        <dbReference type="PIRSR" id="PIRSR003170-2"/>
    </source>
</evidence>
<evidence type="ECO:0000256" key="3">
    <source>
        <dbReference type="PIRSR" id="PIRSR003170-1"/>
    </source>
</evidence>
<dbReference type="Proteomes" id="UP000199086">
    <property type="component" value="Unassembled WGS sequence"/>
</dbReference>
<comment type="similarity">
    <text evidence="2">Belongs to the TenA family.</text>
</comment>
<organism evidence="6 7">
    <name type="scientific">Raineyella antarctica</name>
    <dbReference type="NCBI Taxonomy" id="1577474"/>
    <lineage>
        <taxon>Bacteria</taxon>
        <taxon>Bacillati</taxon>
        <taxon>Actinomycetota</taxon>
        <taxon>Actinomycetes</taxon>
        <taxon>Propionibacteriales</taxon>
        <taxon>Propionibacteriaceae</taxon>
        <taxon>Raineyella</taxon>
    </lineage>
</organism>
<feature type="active site" description="Proton donor" evidence="3">
    <location>
        <position position="211"/>
    </location>
</feature>